<reference evidence="2" key="1">
    <citation type="submission" date="2019-02" db="EMBL/GenBank/DDBJ databases">
        <authorList>
            <person name="Gruber-Vodicka R. H."/>
            <person name="Seah K. B. B."/>
        </authorList>
    </citation>
    <scope>NUCLEOTIDE SEQUENCE</scope>
    <source>
        <strain evidence="2">BECK_BY7</strain>
    </source>
</reference>
<dbReference type="AlphaFoldDB" id="A0A450WQI8"/>
<organism evidence="2">
    <name type="scientific">Candidatus Kentrum sp. LFY</name>
    <dbReference type="NCBI Taxonomy" id="2126342"/>
    <lineage>
        <taxon>Bacteria</taxon>
        <taxon>Pseudomonadati</taxon>
        <taxon>Pseudomonadota</taxon>
        <taxon>Gammaproteobacteria</taxon>
        <taxon>Candidatus Kentrum</taxon>
    </lineage>
</organism>
<dbReference type="Pfam" id="PF00041">
    <property type="entry name" value="fn3"/>
    <property type="match status" value="1"/>
</dbReference>
<dbReference type="InterPro" id="IPR013783">
    <property type="entry name" value="Ig-like_fold"/>
</dbReference>
<sequence length="309" mass="33839">MQARIHRIEAYTDIMQTHISAMQAHIEQIRVYIPVTRANKTRTRTRISLMQACILLIQTHILQTKACIHPMVFDKIRLKRRIQAPFPNKMPDKYRPNQEITAMAQFPRDETGVLGLAQEIADGLAANTDIYPAPPVSTEDLNAATADCIATRDAVQAAKSALEQAVSTKQLAFDTLEDKMKKDIRYAENTVDYDNAKLKLIGWGGRKTATPLEAPGQVGNLVIKSQGEGRIELAWGKPADGGKVAAYKVKCRPRIIEGTTGAVWANADTAMETEITLAGQIQGKELEYCVVAVNKAGEGVASNTVTAVL</sequence>
<dbReference type="SMART" id="SM00060">
    <property type="entry name" value="FN3"/>
    <property type="match status" value="1"/>
</dbReference>
<protein>
    <submittedName>
        <fullName evidence="2">Fibronectin type III domain-containing protein</fullName>
    </submittedName>
</protein>
<accession>A0A450WQI8</accession>
<evidence type="ECO:0000259" key="1">
    <source>
        <dbReference type="PROSITE" id="PS50853"/>
    </source>
</evidence>
<name>A0A450WQI8_9GAMM</name>
<evidence type="ECO:0000313" key="2">
    <source>
        <dbReference type="EMBL" id="VFK19326.1"/>
    </source>
</evidence>
<dbReference type="PROSITE" id="PS50853">
    <property type="entry name" value="FN3"/>
    <property type="match status" value="1"/>
</dbReference>
<dbReference type="CDD" id="cd00063">
    <property type="entry name" value="FN3"/>
    <property type="match status" value="1"/>
</dbReference>
<feature type="domain" description="Fibronectin type-III" evidence="1">
    <location>
        <begin position="217"/>
        <end position="309"/>
    </location>
</feature>
<dbReference type="SUPFAM" id="SSF49265">
    <property type="entry name" value="Fibronectin type III"/>
    <property type="match status" value="1"/>
</dbReference>
<gene>
    <name evidence="2" type="ORF">BECKLFY1418C_GA0070996_105619</name>
</gene>
<dbReference type="Gene3D" id="2.60.40.10">
    <property type="entry name" value="Immunoglobulins"/>
    <property type="match status" value="1"/>
</dbReference>
<dbReference type="EMBL" id="CAADFN010000056">
    <property type="protein sequence ID" value="VFK19326.1"/>
    <property type="molecule type" value="Genomic_DNA"/>
</dbReference>
<dbReference type="InterPro" id="IPR036116">
    <property type="entry name" value="FN3_sf"/>
</dbReference>
<proteinExistence type="predicted"/>
<dbReference type="InterPro" id="IPR003961">
    <property type="entry name" value="FN3_dom"/>
</dbReference>